<dbReference type="Pfam" id="PF03990">
    <property type="entry name" value="DUF348"/>
    <property type="match status" value="3"/>
</dbReference>
<dbReference type="OrthoDB" id="9798935at2"/>
<dbReference type="InterPro" id="IPR036908">
    <property type="entry name" value="RlpA-like_sf"/>
</dbReference>
<proteinExistence type="predicted"/>
<dbReference type="PROSITE" id="PS51109">
    <property type="entry name" value="G5"/>
    <property type="match status" value="1"/>
</dbReference>
<dbReference type="GO" id="GO:0004553">
    <property type="term" value="F:hydrolase activity, hydrolyzing O-glycosyl compounds"/>
    <property type="evidence" value="ECO:0007669"/>
    <property type="project" value="InterPro"/>
</dbReference>
<feature type="chain" id="PRO_5013131903" description="G5 domain-containing protein" evidence="2">
    <location>
        <begin position="32"/>
        <end position="399"/>
    </location>
</feature>
<dbReference type="Proteomes" id="UP000181936">
    <property type="component" value="Chromosome"/>
</dbReference>
<feature type="domain" description="G5" evidence="3">
    <location>
        <begin position="205"/>
        <end position="285"/>
    </location>
</feature>
<dbReference type="GO" id="GO:0019867">
    <property type="term" value="C:outer membrane"/>
    <property type="evidence" value="ECO:0007669"/>
    <property type="project" value="InterPro"/>
</dbReference>
<dbReference type="RefSeq" id="WP_072581529.1">
    <property type="nucleotide sequence ID" value="NZ_CP016020.1"/>
</dbReference>
<protein>
    <recommendedName>
        <fullName evidence="3">G5 domain-containing protein</fullName>
    </recommendedName>
</protein>
<evidence type="ECO:0000256" key="1">
    <source>
        <dbReference type="ARBA" id="ARBA00022729"/>
    </source>
</evidence>
<dbReference type="EMBL" id="CP016020">
    <property type="protein sequence ID" value="APH06736.1"/>
    <property type="molecule type" value="Genomic_DNA"/>
</dbReference>
<sequence>MKKLFSEKVKKNKIVLSATSLLVIGSGTAYGAYEATKDTVSLTIDGKEEKIRTHADTVNDLLTERDVTVREEDELSPSKDEKIQDDMTIVYEAAIPIKVAVGGERRTIWTTADTVKELIEQEDLEVTEHDKINPALDTTIQKEVSLTIDKAFEVALNVGEEKQNVWTTSTTVADFLKEQNIKVNELDKVEPALTDALDGKSKVTVTRIEKVTDVVEEPIAFDVIEKEDKNIEKGKQEVIESGKEGKQKKHYEVVLENGKEVSRKLVKTETVAESKDRVVALGTKVVQQASTNTTTVSRGNDSVSNEFYVSSTAYTANCNGCSGNTATGLNLRANPNAKVIAVDPSVIPLGTKVHVEGYGYAVAADTGSAIKGNKIDVFFSSKSAAYRWGSKKVKIKILK</sequence>
<evidence type="ECO:0000313" key="4">
    <source>
        <dbReference type="EMBL" id="APH06736.1"/>
    </source>
</evidence>
<dbReference type="Pfam" id="PF07501">
    <property type="entry name" value="G5"/>
    <property type="match status" value="1"/>
</dbReference>
<dbReference type="InterPro" id="IPR007137">
    <property type="entry name" value="DUF348"/>
</dbReference>
<evidence type="ECO:0000259" key="3">
    <source>
        <dbReference type="PROSITE" id="PS51109"/>
    </source>
</evidence>
<dbReference type="SUPFAM" id="SSF50685">
    <property type="entry name" value="Barwin-like endoglucanases"/>
    <property type="match status" value="1"/>
</dbReference>
<dbReference type="GO" id="GO:0009254">
    <property type="term" value="P:peptidoglycan turnover"/>
    <property type="evidence" value="ECO:0007669"/>
    <property type="project" value="InterPro"/>
</dbReference>
<dbReference type="PANTHER" id="PTHR39160:SF4">
    <property type="entry name" value="RESUSCITATION-PROMOTING FACTOR RPFB"/>
    <property type="match status" value="1"/>
</dbReference>
<dbReference type="InterPro" id="IPR051933">
    <property type="entry name" value="Resuscitation_pf_RpfB"/>
</dbReference>
<evidence type="ECO:0000256" key="2">
    <source>
        <dbReference type="SAM" id="SignalP"/>
    </source>
</evidence>
<dbReference type="AlphaFoldDB" id="A0A1L3MWM2"/>
<keyword evidence="1 2" id="KW-0732">Signal</keyword>
<dbReference type="InterPro" id="IPR010611">
    <property type="entry name" value="3D_dom"/>
</dbReference>
<name>A0A1L3MWM2_9BACI</name>
<dbReference type="STRING" id="1547283.A9C19_19710"/>
<feature type="signal peptide" evidence="2">
    <location>
        <begin position="1"/>
        <end position="31"/>
    </location>
</feature>
<dbReference type="Gene3D" id="2.40.40.10">
    <property type="entry name" value="RlpA-like domain"/>
    <property type="match status" value="1"/>
</dbReference>
<dbReference type="PANTHER" id="PTHR39160">
    <property type="entry name" value="CELL WALL-BINDING PROTEIN YOCH"/>
    <property type="match status" value="1"/>
</dbReference>
<dbReference type="KEGG" id="bwh:A9C19_19710"/>
<evidence type="ECO:0000313" key="5">
    <source>
        <dbReference type="Proteomes" id="UP000181936"/>
    </source>
</evidence>
<reference evidence="4 5" key="1">
    <citation type="journal article" date="2016" name="Sci. Rep.">
        <title>Complete genome sequence and transcriptomic analysis of a novel marine strain Bacillus weihaiensis reveals the mechanism of brown algae degradation.</title>
        <authorList>
            <person name="Zhu Y."/>
            <person name="Chen P."/>
            <person name="Bao Y."/>
            <person name="Men Y."/>
            <person name="Zeng Y."/>
            <person name="Yang J."/>
            <person name="Sun J."/>
            <person name="Sun Y."/>
        </authorList>
    </citation>
    <scope>NUCLEOTIDE SEQUENCE [LARGE SCALE GENOMIC DNA]</scope>
    <source>
        <strain evidence="4 5">Alg07</strain>
    </source>
</reference>
<dbReference type="Gene3D" id="2.20.230.10">
    <property type="entry name" value="Resuscitation-promoting factor rpfb"/>
    <property type="match status" value="1"/>
</dbReference>
<dbReference type="InterPro" id="IPR011098">
    <property type="entry name" value="G5_dom"/>
</dbReference>
<gene>
    <name evidence="4" type="ORF">A9C19_19710</name>
</gene>
<organism evidence="4 5">
    <name type="scientific">Bacillus weihaiensis</name>
    <dbReference type="NCBI Taxonomy" id="1547283"/>
    <lineage>
        <taxon>Bacteria</taxon>
        <taxon>Bacillati</taxon>
        <taxon>Bacillota</taxon>
        <taxon>Bacilli</taxon>
        <taxon>Bacillales</taxon>
        <taxon>Bacillaceae</taxon>
        <taxon>Bacillus</taxon>
    </lineage>
</organism>
<dbReference type="CDD" id="cd22786">
    <property type="entry name" value="DPBB_YuiC-like"/>
    <property type="match status" value="1"/>
</dbReference>
<keyword evidence="5" id="KW-1185">Reference proteome</keyword>
<accession>A0A1L3MWM2</accession>
<dbReference type="SMART" id="SM01208">
    <property type="entry name" value="G5"/>
    <property type="match status" value="1"/>
</dbReference>
<dbReference type="Pfam" id="PF06725">
    <property type="entry name" value="3D"/>
    <property type="match status" value="1"/>
</dbReference>